<keyword evidence="1" id="KW-0812">Transmembrane</keyword>
<feature type="transmembrane region" description="Helical" evidence="1">
    <location>
        <begin position="266"/>
        <end position="287"/>
    </location>
</feature>
<sequence>MKHIIDTLHHFFVPRHSNNFNAKLLHHDFLTIYLILAILFGAGIKHIRQNSNILGYATDVTIEKLYELTNSERSKNHLNTLNYNEELAQAAREKAADMFAKDYWAHYGPTGETPWQFILGSGYQYEYAGENLAKNFVFSDGVVNAWLESTTHRENLLRKEYTDVGFAVVNGVLNGEETTLVVQIFAKPLYAKDTVAQAPQSAEPETVVKIPATQVLAYDDSPTNNSFFATYLNINVVFFAVLMIALILDFYFAMKLNLIRVRGKNLIHFMFITFVAIGTLIIIRGSIT</sequence>
<feature type="transmembrane region" description="Helical" evidence="1">
    <location>
        <begin position="24"/>
        <end position="44"/>
    </location>
</feature>
<dbReference type="InterPro" id="IPR014044">
    <property type="entry name" value="CAP_dom"/>
</dbReference>
<name>A0A1F7IVU0_9BACT</name>
<evidence type="ECO:0000256" key="1">
    <source>
        <dbReference type="SAM" id="Phobius"/>
    </source>
</evidence>
<dbReference type="Proteomes" id="UP000177141">
    <property type="component" value="Unassembled WGS sequence"/>
</dbReference>
<evidence type="ECO:0000313" key="3">
    <source>
        <dbReference type="EMBL" id="OGK47472.1"/>
    </source>
</evidence>
<protein>
    <recommendedName>
        <fullName evidence="2">SCP domain-containing protein</fullName>
    </recommendedName>
</protein>
<keyword evidence="1" id="KW-0472">Membrane</keyword>
<evidence type="ECO:0000259" key="2">
    <source>
        <dbReference type="Pfam" id="PF00188"/>
    </source>
</evidence>
<dbReference type="PANTHER" id="PTHR31157">
    <property type="entry name" value="SCP DOMAIN-CONTAINING PROTEIN"/>
    <property type="match status" value="1"/>
</dbReference>
<gene>
    <name evidence="3" type="ORF">A3A93_04540</name>
</gene>
<comment type="caution">
    <text evidence="3">The sequence shown here is derived from an EMBL/GenBank/DDBJ whole genome shotgun (WGS) entry which is preliminary data.</text>
</comment>
<reference evidence="3 4" key="1">
    <citation type="journal article" date="2016" name="Nat. Commun.">
        <title>Thousands of microbial genomes shed light on interconnected biogeochemical processes in an aquifer system.</title>
        <authorList>
            <person name="Anantharaman K."/>
            <person name="Brown C.T."/>
            <person name="Hug L.A."/>
            <person name="Sharon I."/>
            <person name="Castelle C.J."/>
            <person name="Probst A.J."/>
            <person name="Thomas B.C."/>
            <person name="Singh A."/>
            <person name="Wilkins M.J."/>
            <person name="Karaoz U."/>
            <person name="Brodie E.L."/>
            <person name="Williams K.H."/>
            <person name="Hubbard S.S."/>
            <person name="Banfield J.F."/>
        </authorList>
    </citation>
    <scope>NUCLEOTIDE SEQUENCE [LARGE SCALE GENOMIC DNA]</scope>
</reference>
<dbReference type="Gene3D" id="3.40.33.10">
    <property type="entry name" value="CAP"/>
    <property type="match status" value="1"/>
</dbReference>
<proteinExistence type="predicted"/>
<dbReference type="EMBL" id="MGAL01000031">
    <property type="protein sequence ID" value="OGK47472.1"/>
    <property type="molecule type" value="Genomic_DNA"/>
</dbReference>
<accession>A0A1F7IVU0</accession>
<dbReference type="AlphaFoldDB" id="A0A1F7IVU0"/>
<keyword evidence="1" id="KW-1133">Transmembrane helix</keyword>
<dbReference type="STRING" id="1802061.A3A93_04540"/>
<dbReference type="SUPFAM" id="SSF55797">
    <property type="entry name" value="PR-1-like"/>
    <property type="match status" value="1"/>
</dbReference>
<dbReference type="CDD" id="cd05379">
    <property type="entry name" value="CAP_bacterial"/>
    <property type="match status" value="1"/>
</dbReference>
<organism evidence="3 4">
    <name type="scientific">Candidatus Roizmanbacteria bacterium RIFCSPLOWO2_01_FULL_38_12</name>
    <dbReference type="NCBI Taxonomy" id="1802061"/>
    <lineage>
        <taxon>Bacteria</taxon>
        <taxon>Candidatus Roizmaniibacteriota</taxon>
    </lineage>
</organism>
<dbReference type="InterPro" id="IPR035940">
    <property type="entry name" value="CAP_sf"/>
</dbReference>
<feature type="domain" description="SCP" evidence="2">
    <location>
        <begin position="67"/>
        <end position="176"/>
    </location>
</feature>
<dbReference type="Pfam" id="PF00188">
    <property type="entry name" value="CAP"/>
    <property type="match status" value="1"/>
</dbReference>
<evidence type="ECO:0000313" key="4">
    <source>
        <dbReference type="Proteomes" id="UP000177141"/>
    </source>
</evidence>
<dbReference type="PANTHER" id="PTHR31157:SF1">
    <property type="entry name" value="SCP DOMAIN-CONTAINING PROTEIN"/>
    <property type="match status" value="1"/>
</dbReference>
<feature type="transmembrane region" description="Helical" evidence="1">
    <location>
        <begin position="231"/>
        <end position="254"/>
    </location>
</feature>